<accession>A0A7V4E336</accession>
<gene>
    <name evidence="1" type="ORF">ENU72_00830</name>
</gene>
<name>A0A7V4E336_UNCW3</name>
<proteinExistence type="predicted"/>
<protein>
    <submittedName>
        <fullName evidence="1">Uncharacterized protein</fullName>
    </submittedName>
</protein>
<sequence>MGLDSEDVLELFQRKFGKYNTLIIKKALTYFEDAEKEPEIELIKKINWEDIKKFFIKEFGKI</sequence>
<dbReference type="AlphaFoldDB" id="A0A7V4E336"/>
<reference evidence="1" key="1">
    <citation type="journal article" date="2020" name="mSystems">
        <title>Genome- and Community-Level Interaction Insights into Carbon Utilization and Element Cycling Functions of Hydrothermarchaeota in Hydrothermal Sediment.</title>
        <authorList>
            <person name="Zhou Z."/>
            <person name="Liu Y."/>
            <person name="Xu W."/>
            <person name="Pan J."/>
            <person name="Luo Z.H."/>
            <person name="Li M."/>
        </authorList>
    </citation>
    <scope>NUCLEOTIDE SEQUENCE [LARGE SCALE GENOMIC DNA]</scope>
    <source>
        <strain evidence="1">SpSt-695</strain>
    </source>
</reference>
<evidence type="ECO:0000313" key="1">
    <source>
        <dbReference type="EMBL" id="HGK53552.1"/>
    </source>
</evidence>
<comment type="caution">
    <text evidence="1">The sequence shown here is derived from an EMBL/GenBank/DDBJ whole genome shotgun (WGS) entry which is preliminary data.</text>
</comment>
<organism evidence="1">
    <name type="scientific">candidate division WOR-3 bacterium</name>
    <dbReference type="NCBI Taxonomy" id="2052148"/>
    <lineage>
        <taxon>Bacteria</taxon>
        <taxon>Bacteria division WOR-3</taxon>
    </lineage>
</organism>
<dbReference type="EMBL" id="DTDP01000031">
    <property type="protein sequence ID" value="HGK53552.1"/>
    <property type="molecule type" value="Genomic_DNA"/>
</dbReference>